<sequence length="900" mass="99426">MSSGRTPSMLLAVHCKKTDSVDLKTPIWNYIAATYSEHQANDAADDLATVQQLRSEIVGLTGSLPQLHETICKYYRALCLMETRFPISRDAGHIPLSFVWYDAFRHTKKTEQCSIHFEKAAVLFNLAAVLTQQALNADRSTDTGRKEAAKFFQEAAGSFAELRDVVSLRVESPRPVDVSPEAANMLEKLCLAQAQEVTYEKFRADAKSPGILARLTRQVSVYYDEVARALAVYPLSQHFDRSWTAHVAVKAALYEAESQMQAAAQQRAEDNVNIEITRLKEAQKALGEAKRDIKQTSKELNAQLADMEESLATQLRRAERENSTVYLMRVPNIADLPLVQPHSVAKSVVPSQLDASAESLFRDVIPDGSAKALSRYTDMVDALIREQNDRLAAASDDARVWLRERDLPDCLQALDAGTAAVLPEGLRSELEQLEESGGVRHLNDLKDQIQGLRRVAIEELGKVEAELKKEAREDAELRERHGAAWNRPSSAALNSTLLEKVAGYKANLAAAGESDGRLEARLAQSTSSFSALSLDNAVAAMPRLQAPMVSTGSEEPATIVTKLRQALDAIGRLSSERAALEEALKVEKNKDNILPRIMAVSGSYDKLFAEELKKYEPLKAQVDENLAKQAQVMEVIDREAAAYKQAFGYPEWRAACETASAEVRRSMGGFKEVRDNMSEGLRFYMSLQEAIAILAQQAGDYALTRSLQRDDILEDMRKAGDAASQRQRAADEAAARAKAQQSLNALNLQSDRPAQPYSAAPHNYPPPQQHAPPQPQLFGGGAPTAFNTPAPAPGPPPAHQYPPPPQYYHHQQQYPPQSQYPPPQQQQQPPPYSYHQQPPPQGPPQQGQPPYYQNPYQAQGGPYQQQQQQPPPQAQGPPAQQPSQQQPHTHSNPLSGWFGK</sequence>
<dbReference type="InterPro" id="IPR038499">
    <property type="entry name" value="BRO1_sf"/>
</dbReference>
<dbReference type="Proteomes" id="UP001491310">
    <property type="component" value="Unassembled WGS sequence"/>
</dbReference>
<evidence type="ECO:0000256" key="3">
    <source>
        <dbReference type="ARBA" id="ARBA00022490"/>
    </source>
</evidence>
<feature type="region of interest" description="Disordered" evidence="6">
    <location>
        <begin position="718"/>
        <end position="900"/>
    </location>
</feature>
<feature type="coiled-coil region" evidence="5">
    <location>
        <begin position="279"/>
        <end position="321"/>
    </location>
</feature>
<dbReference type="InterPro" id="IPR004328">
    <property type="entry name" value="BRO1_dom"/>
</dbReference>
<dbReference type="Gene3D" id="1.20.120.560">
    <property type="entry name" value="alix/aip1 in complex with the ypdl late domain"/>
    <property type="match status" value="1"/>
</dbReference>
<feature type="domain" description="BRO1" evidence="7">
    <location>
        <begin position="9"/>
        <end position="398"/>
    </location>
</feature>
<proteinExistence type="predicted"/>
<evidence type="ECO:0000256" key="2">
    <source>
        <dbReference type="ARBA" id="ARBA00004496"/>
    </source>
</evidence>
<dbReference type="SMART" id="SM01041">
    <property type="entry name" value="BRO1"/>
    <property type="match status" value="1"/>
</dbReference>
<feature type="compositionally biased region" description="Low complexity" evidence="6">
    <location>
        <begin position="807"/>
        <end position="817"/>
    </location>
</feature>
<gene>
    <name evidence="8" type="ORF">WJX75_007558</name>
</gene>
<feature type="compositionally biased region" description="Low complexity" evidence="6">
    <location>
        <begin position="876"/>
        <end position="887"/>
    </location>
</feature>
<evidence type="ECO:0000313" key="8">
    <source>
        <dbReference type="EMBL" id="KAK9909798.1"/>
    </source>
</evidence>
<dbReference type="CDD" id="cd09246">
    <property type="entry name" value="BRO1_Alix_like_1"/>
    <property type="match status" value="1"/>
</dbReference>
<feature type="compositionally biased region" description="Pro residues" evidence="6">
    <location>
        <begin position="790"/>
        <end position="806"/>
    </location>
</feature>
<dbReference type="Gene3D" id="1.25.40.280">
    <property type="entry name" value="alix/aip1 like domains"/>
    <property type="match status" value="1"/>
</dbReference>
<evidence type="ECO:0000256" key="6">
    <source>
        <dbReference type="SAM" id="MobiDB-lite"/>
    </source>
</evidence>
<evidence type="ECO:0000259" key="7">
    <source>
        <dbReference type="PROSITE" id="PS51180"/>
    </source>
</evidence>
<feature type="compositionally biased region" description="Polar residues" evidence="6">
    <location>
        <begin position="742"/>
        <end position="752"/>
    </location>
</feature>
<feature type="coiled-coil region" evidence="5">
    <location>
        <begin position="453"/>
        <end position="480"/>
    </location>
</feature>
<dbReference type="Pfam" id="PF03097">
    <property type="entry name" value="BRO1"/>
    <property type="match status" value="1"/>
</dbReference>
<organism evidence="8 9">
    <name type="scientific">Coccomyxa subellipsoidea</name>
    <dbReference type="NCBI Taxonomy" id="248742"/>
    <lineage>
        <taxon>Eukaryota</taxon>
        <taxon>Viridiplantae</taxon>
        <taxon>Chlorophyta</taxon>
        <taxon>core chlorophytes</taxon>
        <taxon>Trebouxiophyceae</taxon>
        <taxon>Trebouxiophyceae incertae sedis</taxon>
        <taxon>Coccomyxaceae</taxon>
        <taxon>Coccomyxa</taxon>
    </lineage>
</organism>
<keyword evidence="3" id="KW-0963">Cytoplasm</keyword>
<dbReference type="InterPro" id="IPR025304">
    <property type="entry name" value="ALIX_V_dom"/>
</dbReference>
<feature type="compositionally biased region" description="Pro residues" evidence="6">
    <location>
        <begin position="763"/>
        <end position="775"/>
    </location>
</feature>
<comment type="subcellular location">
    <subcellularLocation>
        <location evidence="2">Cytoplasm</location>
    </subcellularLocation>
    <subcellularLocation>
        <location evidence="1">Endosome</location>
    </subcellularLocation>
</comment>
<accession>A0ABR2YRV2</accession>
<name>A0ABR2YRV2_9CHLO</name>
<comment type="caution">
    <text evidence="8">The sequence shown here is derived from an EMBL/GenBank/DDBJ whole genome shotgun (WGS) entry which is preliminary data.</text>
</comment>
<protein>
    <recommendedName>
        <fullName evidence="7">BRO1 domain-containing protein</fullName>
    </recommendedName>
</protein>
<keyword evidence="4" id="KW-0967">Endosome</keyword>
<reference evidence="8 9" key="1">
    <citation type="journal article" date="2024" name="Nat. Commun.">
        <title>Phylogenomics reveals the evolutionary origins of lichenization in chlorophyte algae.</title>
        <authorList>
            <person name="Puginier C."/>
            <person name="Libourel C."/>
            <person name="Otte J."/>
            <person name="Skaloud P."/>
            <person name="Haon M."/>
            <person name="Grisel S."/>
            <person name="Petersen M."/>
            <person name="Berrin J.G."/>
            <person name="Delaux P.M."/>
            <person name="Dal Grande F."/>
            <person name="Keller J."/>
        </authorList>
    </citation>
    <scope>NUCLEOTIDE SEQUENCE [LARGE SCALE GENOMIC DNA]</scope>
    <source>
        <strain evidence="8 9">SAG 216-7</strain>
    </source>
</reference>
<keyword evidence="9" id="KW-1185">Reference proteome</keyword>
<feature type="coiled-coil region" evidence="5">
    <location>
        <begin position="563"/>
        <end position="590"/>
    </location>
</feature>
<dbReference type="PANTHER" id="PTHR23030">
    <property type="entry name" value="PCD6 INTERACTING PROTEIN-RELATED"/>
    <property type="match status" value="1"/>
</dbReference>
<evidence type="ECO:0000256" key="4">
    <source>
        <dbReference type="ARBA" id="ARBA00022753"/>
    </source>
</evidence>
<feature type="compositionally biased region" description="Pro residues" evidence="6">
    <location>
        <begin position="818"/>
        <end position="847"/>
    </location>
</feature>
<dbReference type="Pfam" id="PF13949">
    <property type="entry name" value="ALIX_LYPXL_bnd"/>
    <property type="match status" value="1"/>
</dbReference>
<dbReference type="Gene3D" id="1.20.140.50">
    <property type="entry name" value="alix/aip1 like domains"/>
    <property type="match status" value="1"/>
</dbReference>
<keyword evidence="5" id="KW-0175">Coiled coil</keyword>
<evidence type="ECO:0000256" key="5">
    <source>
        <dbReference type="SAM" id="Coils"/>
    </source>
</evidence>
<dbReference type="PANTHER" id="PTHR23030:SF30">
    <property type="entry name" value="TYROSINE-PROTEIN PHOSPHATASE NON-RECEPTOR TYPE 23"/>
    <property type="match status" value="1"/>
</dbReference>
<dbReference type="PROSITE" id="PS51180">
    <property type="entry name" value="BRO1"/>
    <property type="match status" value="1"/>
</dbReference>
<dbReference type="EMBL" id="JALJOT010000006">
    <property type="protein sequence ID" value="KAK9909798.1"/>
    <property type="molecule type" value="Genomic_DNA"/>
</dbReference>
<evidence type="ECO:0000256" key="1">
    <source>
        <dbReference type="ARBA" id="ARBA00004177"/>
    </source>
</evidence>
<evidence type="ECO:0000313" key="9">
    <source>
        <dbReference type="Proteomes" id="UP001491310"/>
    </source>
</evidence>
<feature type="compositionally biased region" description="Low complexity" evidence="6">
    <location>
        <begin position="848"/>
        <end position="868"/>
    </location>
</feature>